<dbReference type="InterPro" id="IPR017853">
    <property type="entry name" value="GH"/>
</dbReference>
<accession>A0A2K9NG48</accession>
<dbReference type="KEGG" id="ncb:C0V82_15665"/>
<dbReference type="InterPro" id="IPR006311">
    <property type="entry name" value="TAT_signal"/>
</dbReference>
<dbReference type="SUPFAM" id="SSF51445">
    <property type="entry name" value="(Trans)glycosidases"/>
    <property type="match status" value="1"/>
</dbReference>
<dbReference type="CDD" id="cd19608">
    <property type="entry name" value="GH113_mannanase-like"/>
    <property type="match status" value="1"/>
</dbReference>
<dbReference type="Pfam" id="PF22612">
    <property type="entry name" value="GH113"/>
    <property type="match status" value="1"/>
</dbReference>
<dbReference type="EMBL" id="CP025611">
    <property type="protein sequence ID" value="AUN31516.1"/>
    <property type="molecule type" value="Genomic_DNA"/>
</dbReference>
<dbReference type="RefSeq" id="WP_102113093.1">
    <property type="nucleotide sequence ID" value="NZ_BMGN01000005.1"/>
</dbReference>
<evidence type="ECO:0000313" key="1">
    <source>
        <dbReference type="EMBL" id="AUN31516.1"/>
    </source>
</evidence>
<sequence>MRRERYASRRGILKLGAGLAGLGLLPAACIGAGSPPWRGANLIATPDAPLGSPACERSLRHLRDLGGNAVALIPFLWQSGPNDPHIVLGDAVSLDQLRAGIRQARGLGLKVLVKPHVWVPQTWAGAIEFSDAADQAEWLRRYRALLLDLAGLAQEEGADALALGTELRGVSDDPAWTAIIADVRGRFRGTVTYVAHWDGELDRLPFRILLDIPSISLYPPLGDDDAGLVGRIEALAAALAGQGPLWIGELGLRSAAGGQAKPWESPEERDAHPDADVQARVLDHWLTALNRQGLRDVLLWRWFSDPDAGGPQDTDFTLQGKPAEAVMKRHFRR</sequence>
<keyword evidence="1" id="KW-0378">Hydrolase</keyword>
<keyword evidence="2" id="KW-1185">Reference proteome</keyword>
<dbReference type="InterPro" id="IPR055151">
    <property type="entry name" value="GH113"/>
</dbReference>
<dbReference type="PROSITE" id="PS51318">
    <property type="entry name" value="TAT"/>
    <property type="match status" value="1"/>
</dbReference>
<dbReference type="Proteomes" id="UP000234752">
    <property type="component" value="Chromosome eg_1"/>
</dbReference>
<name>A0A2K9NG48_9PROT</name>
<dbReference type="GO" id="GO:0016798">
    <property type="term" value="F:hydrolase activity, acting on glycosyl bonds"/>
    <property type="evidence" value="ECO:0007669"/>
    <property type="project" value="UniProtKB-KW"/>
</dbReference>
<dbReference type="Gene3D" id="3.20.20.80">
    <property type="entry name" value="Glycosidases"/>
    <property type="match status" value="1"/>
</dbReference>
<organism evidence="1 2">
    <name type="scientific">Niveispirillum cyanobacteriorum</name>
    <dbReference type="NCBI Taxonomy" id="1612173"/>
    <lineage>
        <taxon>Bacteria</taxon>
        <taxon>Pseudomonadati</taxon>
        <taxon>Pseudomonadota</taxon>
        <taxon>Alphaproteobacteria</taxon>
        <taxon>Rhodospirillales</taxon>
        <taxon>Azospirillaceae</taxon>
        <taxon>Niveispirillum</taxon>
    </lineage>
</organism>
<protein>
    <submittedName>
        <fullName evidence="1">Glycosidase-like protein</fullName>
    </submittedName>
</protein>
<proteinExistence type="predicted"/>
<keyword evidence="1" id="KW-0326">Glycosidase</keyword>
<dbReference type="AlphaFoldDB" id="A0A2K9NG48"/>
<evidence type="ECO:0000313" key="2">
    <source>
        <dbReference type="Proteomes" id="UP000234752"/>
    </source>
</evidence>
<reference evidence="1 2" key="1">
    <citation type="submission" date="2017-12" db="EMBL/GenBank/DDBJ databases">
        <title>Genomes of bacteria within cyanobacterial aggregates.</title>
        <authorList>
            <person name="Cai H."/>
        </authorList>
    </citation>
    <scope>NUCLEOTIDE SEQUENCE [LARGE SCALE GENOMIC DNA]</scope>
    <source>
        <strain evidence="1 2">TH16</strain>
    </source>
</reference>
<dbReference type="OrthoDB" id="9803927at2"/>
<gene>
    <name evidence="1" type="ORF">C0V82_15665</name>
</gene>